<evidence type="ECO:0000313" key="2">
    <source>
        <dbReference type="Proteomes" id="UP000179266"/>
    </source>
</evidence>
<evidence type="ECO:0008006" key="3">
    <source>
        <dbReference type="Google" id="ProtNLM"/>
    </source>
</evidence>
<name>A0A1F7RNN4_9BACT</name>
<dbReference type="Gene3D" id="3.20.20.140">
    <property type="entry name" value="Metal-dependent hydrolases"/>
    <property type="match status" value="1"/>
</dbReference>
<dbReference type="Pfam" id="PF12228">
    <property type="entry name" value="DUF3604"/>
    <property type="match status" value="1"/>
</dbReference>
<dbReference type="EMBL" id="MGDD01000289">
    <property type="protein sequence ID" value="OGL43175.1"/>
    <property type="molecule type" value="Genomic_DNA"/>
</dbReference>
<protein>
    <recommendedName>
        <fullName evidence="3">DUF3604 domain-containing protein</fullName>
    </recommendedName>
</protein>
<evidence type="ECO:0000313" key="1">
    <source>
        <dbReference type="EMBL" id="OGL43175.1"/>
    </source>
</evidence>
<dbReference type="InterPro" id="IPR022028">
    <property type="entry name" value="DUF3604"/>
</dbReference>
<sequence length="653" mass="73926">MLKLVFIISAIQLVFSGSGYSSTGIYITPQQVFAEDYTQINIYINPEKLNIKDALNSIVFCIPQWFFSPPQITEPDQPGYFTAFLKNPDGKQEPLKVNLLEQKDFNFQVQVLKQDGLIQPDETINLIYGDKNGGGPGTRCTRGNFPFSYNNSTIIQIPVLFDSFTSIDSNSYCITTSACLEIKTKPESLRMVTPSYVIVNKPFYLNINVSDTYGYSYNDFSGSVEIEIKKLDSAGFYQFKKTIPFMYQSGSYHKIEIKLTEAGDYLFTGKSVSGSLHGTSNPVRSREFQSPDNIFWGDIHGHYQTQPYDEYFVYARDSVFLDFSSLSAKSHEWSGTNWKILNTITDKFIEDSRFITFHGFEWASTKYGHHNVYFRNEPDLLISSRNSPNVAGSEEVKYIDDIREMFRWYSGRESEILIIPHAIAGPFPMTFINDGSNLRSVLEVFSIWGDGETQDPEVNILNPPQPKQGNFWLDALLAGLPFGVTGGSDSHIGTVGNTREQTYNSGVEYVGLTAVYAEKLTREAIFDAIKNKHTYATTGPRIIINYLINEHPMGSSFTAIAPLNHSLSVLSPSPIDSITVIKGTKIPDNTNVSLYKSSVFNTYTPHSCYFQKHFQDNDFDYSVFYYLRVRLADGNMAWTSPIWVNRENVFPTK</sequence>
<dbReference type="AlphaFoldDB" id="A0A1F7RNN4"/>
<proteinExistence type="predicted"/>
<comment type="caution">
    <text evidence="1">The sequence shown here is derived from an EMBL/GenBank/DDBJ whole genome shotgun (WGS) entry which is preliminary data.</text>
</comment>
<organism evidence="1 2">
    <name type="scientific">Candidatus Schekmanbacteria bacterium RBG_13_48_7</name>
    <dbReference type="NCBI Taxonomy" id="1817878"/>
    <lineage>
        <taxon>Bacteria</taxon>
        <taxon>Candidatus Schekmaniibacteriota</taxon>
    </lineage>
</organism>
<gene>
    <name evidence="1" type="ORF">A2161_04185</name>
</gene>
<accession>A0A1F7RNN4</accession>
<dbReference type="Proteomes" id="UP000179266">
    <property type="component" value="Unassembled WGS sequence"/>
</dbReference>
<reference evidence="1 2" key="1">
    <citation type="journal article" date="2016" name="Nat. Commun.">
        <title>Thousands of microbial genomes shed light on interconnected biogeochemical processes in an aquifer system.</title>
        <authorList>
            <person name="Anantharaman K."/>
            <person name="Brown C.T."/>
            <person name="Hug L.A."/>
            <person name="Sharon I."/>
            <person name="Castelle C.J."/>
            <person name="Probst A.J."/>
            <person name="Thomas B.C."/>
            <person name="Singh A."/>
            <person name="Wilkins M.J."/>
            <person name="Karaoz U."/>
            <person name="Brodie E.L."/>
            <person name="Williams K.H."/>
            <person name="Hubbard S.S."/>
            <person name="Banfield J.F."/>
        </authorList>
    </citation>
    <scope>NUCLEOTIDE SEQUENCE [LARGE SCALE GENOMIC DNA]</scope>
</reference>